<name>A0A1M4SFV3_9BACE</name>
<proteinExistence type="predicted"/>
<sequence>MIAVGAAFKFYSGMDVKRAPKWMVRIYLEFIYRLFFEPKKQLKRCGWIVYTLLKIFMKHGEENAGGKGLAT</sequence>
<evidence type="ECO:0000313" key="4">
    <source>
        <dbReference type="Proteomes" id="UP000184436"/>
    </source>
</evidence>
<dbReference type="RefSeq" id="WP_025073511.1">
    <property type="nucleotide sequence ID" value="NZ_FQVD01000001.1"/>
</dbReference>
<keyword evidence="2" id="KW-0808">Transferase</keyword>
<keyword evidence="1" id="KW-0328">Glycosyltransferase</keyword>
<dbReference type="STRING" id="871325.SAMN05444349_101118"/>
<dbReference type="EMBL" id="FQVD01000001">
    <property type="protein sequence ID" value="SHE31076.1"/>
    <property type="molecule type" value="Genomic_DNA"/>
</dbReference>
<dbReference type="GO" id="GO:0016758">
    <property type="term" value="F:hexosyltransferase activity"/>
    <property type="evidence" value="ECO:0007669"/>
    <property type="project" value="TreeGrafter"/>
</dbReference>
<evidence type="ECO:0000313" key="3">
    <source>
        <dbReference type="EMBL" id="SHE31076.1"/>
    </source>
</evidence>
<evidence type="ECO:0000256" key="2">
    <source>
        <dbReference type="ARBA" id="ARBA00022679"/>
    </source>
</evidence>
<accession>A0A1M4SFV3</accession>
<evidence type="ECO:0000256" key="1">
    <source>
        <dbReference type="ARBA" id="ARBA00022676"/>
    </source>
</evidence>
<reference evidence="3 4" key="1">
    <citation type="submission" date="2016-11" db="EMBL/GenBank/DDBJ databases">
        <authorList>
            <person name="Jaros S."/>
            <person name="Januszkiewicz K."/>
            <person name="Wedrychowicz H."/>
        </authorList>
    </citation>
    <scope>NUCLEOTIDE SEQUENCE [LARGE SCALE GENOMIC DNA]</scope>
    <source>
        <strain evidence="3 4">DSM 26883</strain>
    </source>
</reference>
<dbReference type="AlphaFoldDB" id="A0A1M4SFV3"/>
<dbReference type="PANTHER" id="PTHR34136">
    <property type="match status" value="1"/>
</dbReference>
<keyword evidence="4" id="KW-1185">Reference proteome</keyword>
<dbReference type="InterPro" id="IPR004629">
    <property type="entry name" value="WecG_TagA_CpsF"/>
</dbReference>
<protein>
    <submittedName>
        <fullName evidence="3">Polymer biosynthesis protein, WecB/TagA/CpsF family</fullName>
    </submittedName>
</protein>
<dbReference type="PANTHER" id="PTHR34136:SF1">
    <property type="entry name" value="UDP-N-ACETYL-D-MANNOSAMINURONIC ACID TRANSFERASE"/>
    <property type="match status" value="1"/>
</dbReference>
<gene>
    <name evidence="3" type="ORF">SAMN05444349_101118</name>
</gene>
<dbReference type="Pfam" id="PF03808">
    <property type="entry name" value="Glyco_tran_WecG"/>
    <property type="match status" value="1"/>
</dbReference>
<dbReference type="Proteomes" id="UP000184436">
    <property type="component" value="Unassembled WGS sequence"/>
</dbReference>
<organism evidence="3 4">
    <name type="scientific">Bacteroides faecichinchillae</name>
    <dbReference type="NCBI Taxonomy" id="871325"/>
    <lineage>
        <taxon>Bacteria</taxon>
        <taxon>Pseudomonadati</taxon>
        <taxon>Bacteroidota</taxon>
        <taxon>Bacteroidia</taxon>
        <taxon>Bacteroidales</taxon>
        <taxon>Bacteroidaceae</taxon>
        <taxon>Bacteroides</taxon>
    </lineage>
</organism>